<dbReference type="InterPro" id="IPR016040">
    <property type="entry name" value="NAD(P)-bd_dom"/>
</dbReference>
<comment type="caution">
    <text evidence="2">The sequence shown here is derived from an EMBL/GenBank/DDBJ whole genome shotgun (WGS) entry which is preliminary data.</text>
</comment>
<dbReference type="PANTHER" id="PTHR43162:SF1">
    <property type="entry name" value="PRESTALK A DIFFERENTIATION PROTEIN A"/>
    <property type="match status" value="1"/>
</dbReference>
<proteinExistence type="predicted"/>
<sequence length="279" mass="29419">MSNDDLVLVLGATGKTGRRVAARLRLRGARVRAASRSSATRFDWSEPDGWDAALAGVTAVYLVAPYEPGPVPAFVARAQAAGVRRMVLLSGRGADSWGDSGFGQDMLSAEAAVRGSSLEWTVLRPCNFAQNFDEELLHAPVLAGDVALPAGTLVEPLIDIEDVADVAATVLLEPGRHAGRTHELTGPRALTYAEAVALIARATDRPITYRQVGPAAHTAALVGQGLDEESARTITAMYLLIGRGVLAEPTDGVAAVTGRAPRPFEDYVLRTAVTGAWTR</sequence>
<name>A0ABV9ZCX8_9PSEU</name>
<evidence type="ECO:0000313" key="2">
    <source>
        <dbReference type="EMBL" id="MFC5138922.1"/>
    </source>
</evidence>
<protein>
    <submittedName>
        <fullName evidence="2">NAD(P)H-binding protein</fullName>
    </submittedName>
</protein>
<dbReference type="Gene3D" id="3.40.50.720">
    <property type="entry name" value="NAD(P)-binding Rossmann-like Domain"/>
    <property type="match status" value="1"/>
</dbReference>
<dbReference type="Gene3D" id="3.90.25.10">
    <property type="entry name" value="UDP-galactose 4-epimerase, domain 1"/>
    <property type="match status" value="1"/>
</dbReference>
<dbReference type="SUPFAM" id="SSF51735">
    <property type="entry name" value="NAD(P)-binding Rossmann-fold domains"/>
    <property type="match status" value="1"/>
</dbReference>
<dbReference type="InterPro" id="IPR036291">
    <property type="entry name" value="NAD(P)-bd_dom_sf"/>
</dbReference>
<feature type="domain" description="NAD(P)-binding" evidence="1">
    <location>
        <begin position="11"/>
        <end position="174"/>
    </location>
</feature>
<reference evidence="3" key="1">
    <citation type="journal article" date="2019" name="Int. J. Syst. Evol. Microbiol.">
        <title>The Global Catalogue of Microorganisms (GCM) 10K type strain sequencing project: providing services to taxonomists for standard genome sequencing and annotation.</title>
        <authorList>
            <consortium name="The Broad Institute Genomics Platform"/>
            <consortium name="The Broad Institute Genome Sequencing Center for Infectious Disease"/>
            <person name="Wu L."/>
            <person name="Ma J."/>
        </authorList>
    </citation>
    <scope>NUCLEOTIDE SEQUENCE [LARGE SCALE GENOMIC DNA]</scope>
    <source>
        <strain evidence="3">XZYJ18</strain>
    </source>
</reference>
<dbReference type="RefSeq" id="WP_378021120.1">
    <property type="nucleotide sequence ID" value="NZ_JBHSKG010000005.1"/>
</dbReference>
<accession>A0ABV9ZCX8</accession>
<evidence type="ECO:0000259" key="1">
    <source>
        <dbReference type="Pfam" id="PF13460"/>
    </source>
</evidence>
<evidence type="ECO:0000313" key="3">
    <source>
        <dbReference type="Proteomes" id="UP001596175"/>
    </source>
</evidence>
<dbReference type="Proteomes" id="UP001596175">
    <property type="component" value="Unassembled WGS sequence"/>
</dbReference>
<gene>
    <name evidence="2" type="ORF">ACFPK1_11820</name>
</gene>
<organism evidence="2 3">
    <name type="scientific">Actinomycetospora rhizophila</name>
    <dbReference type="NCBI Taxonomy" id="1416876"/>
    <lineage>
        <taxon>Bacteria</taxon>
        <taxon>Bacillati</taxon>
        <taxon>Actinomycetota</taxon>
        <taxon>Actinomycetes</taxon>
        <taxon>Pseudonocardiales</taxon>
        <taxon>Pseudonocardiaceae</taxon>
        <taxon>Actinomycetospora</taxon>
    </lineage>
</organism>
<dbReference type="EMBL" id="JBHSKG010000005">
    <property type="protein sequence ID" value="MFC5138922.1"/>
    <property type="molecule type" value="Genomic_DNA"/>
</dbReference>
<dbReference type="InterPro" id="IPR051604">
    <property type="entry name" value="Ergot_Alk_Oxidoreductase"/>
</dbReference>
<dbReference type="Pfam" id="PF13460">
    <property type="entry name" value="NAD_binding_10"/>
    <property type="match status" value="1"/>
</dbReference>
<keyword evidence="3" id="KW-1185">Reference proteome</keyword>
<dbReference type="PANTHER" id="PTHR43162">
    <property type="match status" value="1"/>
</dbReference>